<dbReference type="RefSeq" id="WP_302858937.1">
    <property type="nucleotide sequence ID" value="NZ_JBFAUC010000017.1"/>
</dbReference>
<evidence type="ECO:0000313" key="3">
    <source>
        <dbReference type="Proteomes" id="UP001602123"/>
    </source>
</evidence>
<name>A0ABW6U0L3_9ACTN</name>
<evidence type="ECO:0000313" key="2">
    <source>
        <dbReference type="EMBL" id="MFF4218357.1"/>
    </source>
</evidence>
<accession>A0ABW6U0L3</accession>
<keyword evidence="1" id="KW-0175">Coiled coil</keyword>
<proteinExistence type="predicted"/>
<organism evidence="2 3">
    <name type="scientific">Streptomyces nondiastaticus</name>
    <dbReference type="NCBI Taxonomy" id="3154512"/>
    <lineage>
        <taxon>Bacteria</taxon>
        <taxon>Bacillati</taxon>
        <taxon>Actinomycetota</taxon>
        <taxon>Actinomycetes</taxon>
        <taxon>Kitasatosporales</taxon>
        <taxon>Streptomycetaceae</taxon>
        <taxon>Streptomyces</taxon>
    </lineage>
</organism>
<comment type="caution">
    <text evidence="2">The sequence shown here is derived from an EMBL/GenBank/DDBJ whole genome shotgun (WGS) entry which is preliminary data.</text>
</comment>
<gene>
    <name evidence="2" type="ORF">ACFYZM_19025</name>
</gene>
<dbReference type="Proteomes" id="UP001602123">
    <property type="component" value="Unassembled WGS sequence"/>
</dbReference>
<feature type="coiled-coil region" evidence="1">
    <location>
        <begin position="3"/>
        <end position="64"/>
    </location>
</feature>
<keyword evidence="3" id="KW-1185">Reference proteome</keyword>
<reference evidence="2 3" key="1">
    <citation type="submission" date="2024-10" db="EMBL/GenBank/DDBJ databases">
        <title>The Natural Products Discovery Center: Release of the First 8490 Sequenced Strains for Exploring Actinobacteria Biosynthetic Diversity.</title>
        <authorList>
            <person name="Kalkreuter E."/>
            <person name="Kautsar S.A."/>
            <person name="Yang D."/>
            <person name="Bader C.D."/>
            <person name="Teijaro C.N."/>
            <person name="Fluegel L."/>
            <person name="Davis C.M."/>
            <person name="Simpson J.R."/>
            <person name="Lauterbach L."/>
            <person name="Steele A.D."/>
            <person name="Gui C."/>
            <person name="Meng S."/>
            <person name="Li G."/>
            <person name="Viehrig K."/>
            <person name="Ye F."/>
            <person name="Su P."/>
            <person name="Kiefer A.F."/>
            <person name="Nichols A."/>
            <person name="Cepeda A.J."/>
            <person name="Yan W."/>
            <person name="Fan B."/>
            <person name="Jiang Y."/>
            <person name="Adhikari A."/>
            <person name="Zheng C.-J."/>
            <person name="Schuster L."/>
            <person name="Cowan T.M."/>
            <person name="Smanski M.J."/>
            <person name="Chevrette M.G."/>
            <person name="De Carvalho L.P.S."/>
            <person name="Shen B."/>
        </authorList>
    </citation>
    <scope>NUCLEOTIDE SEQUENCE [LARGE SCALE GENOMIC DNA]</scope>
    <source>
        <strain evidence="2 3">NPDC001650</strain>
    </source>
</reference>
<sequence length="156" mass="17143">MKLAEALAERAEATRRVEQLRARVVSSARYQEGETPAEDAAQLLAEAGEALETLESLIRRINRTNAAARIGQDGTLTDALARRDVLRLRHAVVTSAADAAAGTGERGYGRQLRSELMMLSALPVAELRAQADVLAREIREIDVRIQRANWEVDLLD</sequence>
<evidence type="ECO:0000256" key="1">
    <source>
        <dbReference type="SAM" id="Coils"/>
    </source>
</evidence>
<protein>
    <submittedName>
        <fullName evidence="2">DIP1984 family protein</fullName>
    </submittedName>
</protein>
<dbReference type="CDD" id="cd12208">
    <property type="entry name" value="DIP1984-like"/>
    <property type="match status" value="1"/>
</dbReference>
<dbReference type="Pfam" id="PF20935">
    <property type="entry name" value="DUF6847"/>
    <property type="match status" value="1"/>
</dbReference>
<dbReference type="EMBL" id="JBIAUT010000006">
    <property type="protein sequence ID" value="MFF4218357.1"/>
    <property type="molecule type" value="Genomic_DNA"/>
</dbReference>
<dbReference type="Gene3D" id="6.10.320.10">
    <property type="match status" value="1"/>
</dbReference>
<dbReference type="NCBIfam" id="NF038048">
    <property type="entry name" value="DIP1984_fam"/>
    <property type="match status" value="1"/>
</dbReference>
<dbReference type="InterPro" id="IPR047741">
    <property type="entry name" value="DIP1984-like"/>
</dbReference>